<dbReference type="PANTHER" id="PTHR36842:SF2">
    <property type="entry name" value="SLR0505 PROTEIN"/>
    <property type="match status" value="1"/>
</dbReference>
<proteinExistence type="predicted"/>
<evidence type="ECO:0000256" key="1">
    <source>
        <dbReference type="SAM" id="SignalP"/>
    </source>
</evidence>
<organism evidence="2 3">
    <name type="scientific">Paractinoplanes toevensis</name>
    <dbReference type="NCBI Taxonomy" id="571911"/>
    <lineage>
        <taxon>Bacteria</taxon>
        <taxon>Bacillati</taxon>
        <taxon>Actinomycetota</taxon>
        <taxon>Actinomycetes</taxon>
        <taxon>Micromonosporales</taxon>
        <taxon>Micromonosporaceae</taxon>
        <taxon>Paractinoplanes</taxon>
    </lineage>
</organism>
<keyword evidence="1" id="KW-0732">Signal</keyword>
<dbReference type="EMBL" id="BOQN01000039">
    <property type="protein sequence ID" value="GIM91089.1"/>
    <property type="molecule type" value="Genomic_DNA"/>
</dbReference>
<gene>
    <name evidence="2" type="ORF">Ato02nite_028820</name>
</gene>
<evidence type="ECO:0000313" key="3">
    <source>
        <dbReference type="Proteomes" id="UP000677082"/>
    </source>
</evidence>
<protein>
    <submittedName>
        <fullName evidence="2">Uncharacterized protein</fullName>
    </submittedName>
</protein>
<keyword evidence="3" id="KW-1185">Reference proteome</keyword>
<comment type="caution">
    <text evidence="2">The sequence shown here is derived from an EMBL/GenBank/DDBJ whole genome shotgun (WGS) entry which is preliminary data.</text>
</comment>
<sequence>MATGAVAALLLTPAAAQAAASAGTVVQVDVASDGTSGNGYAGELDFSDDGRWAAFTSASSNLTAGDTNDTYDVFVRDLNSRRTTMLSRGVGGQPANGFTADVAISGDGRFVAFTSYASNLVADDLNGERDVFFTDRRTGVITKISDGTGFQYQPSISDDGRFVSYLKSDFLNGNGQDAYVLDRRTGVTRQVTVTGPTGAVFEARLSGNGRWLVFSGGGNLTGDGGSASAVYRADLTTGTTTRVSPQTLGGEPVDAATPAVDRSGTKVLYTTTAGLDPADTNQTTDVYLSDLTAGTTVLVSAGRSGAGNGESFRGGLSADGRYAGLYSTATDLVANDGNGEVTDVFRRDLRTKRTTLISRSRSGTAANGYSRGGIPSGDGSRILFSSSATNLVAGAGDGLDHVFVR</sequence>
<dbReference type="Gene3D" id="2.120.10.30">
    <property type="entry name" value="TolB, C-terminal domain"/>
    <property type="match status" value="2"/>
</dbReference>
<feature type="signal peptide" evidence="1">
    <location>
        <begin position="1"/>
        <end position="18"/>
    </location>
</feature>
<dbReference type="Proteomes" id="UP000677082">
    <property type="component" value="Unassembled WGS sequence"/>
</dbReference>
<dbReference type="AlphaFoldDB" id="A0A919T803"/>
<name>A0A919T803_9ACTN</name>
<dbReference type="PANTHER" id="PTHR36842">
    <property type="entry name" value="PROTEIN TOLB HOMOLOG"/>
    <property type="match status" value="1"/>
</dbReference>
<feature type="chain" id="PRO_5037642728" evidence="1">
    <location>
        <begin position="19"/>
        <end position="405"/>
    </location>
</feature>
<evidence type="ECO:0000313" key="2">
    <source>
        <dbReference type="EMBL" id="GIM91089.1"/>
    </source>
</evidence>
<dbReference type="SUPFAM" id="SSF82171">
    <property type="entry name" value="DPP6 N-terminal domain-like"/>
    <property type="match status" value="1"/>
</dbReference>
<accession>A0A919T803</accession>
<reference evidence="2 3" key="1">
    <citation type="submission" date="2021-03" db="EMBL/GenBank/DDBJ databases">
        <title>Whole genome shotgun sequence of Actinoplanes toevensis NBRC 105298.</title>
        <authorList>
            <person name="Komaki H."/>
            <person name="Tamura T."/>
        </authorList>
    </citation>
    <scope>NUCLEOTIDE SEQUENCE [LARGE SCALE GENOMIC DNA]</scope>
    <source>
        <strain evidence="2 3">NBRC 105298</strain>
    </source>
</reference>
<dbReference type="InterPro" id="IPR011042">
    <property type="entry name" value="6-blade_b-propeller_TolB-like"/>
</dbReference>